<organism evidence="1 2">
    <name type="scientific">Gomphillus americanus</name>
    <dbReference type="NCBI Taxonomy" id="1940652"/>
    <lineage>
        <taxon>Eukaryota</taxon>
        <taxon>Fungi</taxon>
        <taxon>Dikarya</taxon>
        <taxon>Ascomycota</taxon>
        <taxon>Pezizomycotina</taxon>
        <taxon>Lecanoromycetes</taxon>
        <taxon>OSLEUM clade</taxon>
        <taxon>Ostropomycetidae</taxon>
        <taxon>Ostropales</taxon>
        <taxon>Graphidaceae</taxon>
        <taxon>Gomphilloideae</taxon>
        <taxon>Gomphillus</taxon>
    </lineage>
</organism>
<keyword evidence="2" id="KW-1185">Reference proteome</keyword>
<sequence>MARLVTDGGLRPVLVNIFRGFVQTATEDYSRMDGGSTQRKRFEGRISARAIDTKSSTWSPEEQKDVTEAFAEFVDAHQEFQNIVDGLRSVFGSSDDTAPMLVALTKNEAILNSIDVFVIGGVPLYEDEASANHTALSDSLAKVINTYTDLLPLKRLDLPTEESLI</sequence>
<dbReference type="EMBL" id="CAJPDQ010000008">
    <property type="protein sequence ID" value="CAF9913798.1"/>
    <property type="molecule type" value="Genomic_DNA"/>
</dbReference>
<comment type="caution">
    <text evidence="1">The sequence shown here is derived from an EMBL/GenBank/DDBJ whole genome shotgun (WGS) entry which is preliminary data.</text>
</comment>
<accession>A0A8H3F110</accession>
<evidence type="ECO:0000313" key="2">
    <source>
        <dbReference type="Proteomes" id="UP000664169"/>
    </source>
</evidence>
<reference evidence="1" key="1">
    <citation type="submission" date="2021-03" db="EMBL/GenBank/DDBJ databases">
        <authorList>
            <person name="Tagirdzhanova G."/>
        </authorList>
    </citation>
    <scope>NUCLEOTIDE SEQUENCE</scope>
</reference>
<dbReference type="AlphaFoldDB" id="A0A8H3F110"/>
<dbReference type="Proteomes" id="UP000664169">
    <property type="component" value="Unassembled WGS sequence"/>
</dbReference>
<name>A0A8H3F110_9LECA</name>
<evidence type="ECO:0000313" key="1">
    <source>
        <dbReference type="EMBL" id="CAF9913798.1"/>
    </source>
</evidence>
<proteinExistence type="predicted"/>
<gene>
    <name evidence="1" type="ORF">GOMPHAMPRED_008029</name>
</gene>
<protein>
    <submittedName>
        <fullName evidence="1">Uncharacterized protein</fullName>
    </submittedName>
</protein>